<evidence type="ECO:0000313" key="4">
    <source>
        <dbReference type="Proteomes" id="UP000247702"/>
    </source>
</evidence>
<proteinExistence type="predicted"/>
<accession>A0A2Z6SHY0</accession>
<protein>
    <submittedName>
        <fullName evidence="2">Uncharacterized protein</fullName>
    </submittedName>
</protein>
<dbReference type="EMBL" id="BLAL01000338">
    <property type="protein sequence ID" value="GET04106.1"/>
    <property type="molecule type" value="Genomic_DNA"/>
</dbReference>
<sequence>MENNPQNNYFDESNNSQQSTAAVIQPGNENSNINYNAINADFSMANDNITFPPHTNINHFSQRLTSNISTSQSYAPPIISSCSPQYDHPSQPISPLSSFNMTTINPSQSEILSFDIPGFKIIVIPTFSQQDNTYINTSSNIMGNQFTQFHQ</sequence>
<feature type="region of interest" description="Disordered" evidence="1">
    <location>
        <begin position="1"/>
        <end position="21"/>
    </location>
</feature>
<dbReference type="OrthoDB" id="2310789at2759"/>
<reference evidence="2 4" key="1">
    <citation type="submission" date="2017-11" db="EMBL/GenBank/DDBJ databases">
        <title>The genome of Rhizophagus clarus HR1 reveals common genetic basis of auxotrophy among arbuscular mycorrhizal fungi.</title>
        <authorList>
            <person name="Kobayashi Y."/>
        </authorList>
    </citation>
    <scope>NUCLEOTIDE SEQUENCE [LARGE SCALE GENOMIC DNA]</scope>
    <source>
        <strain evidence="2 4">HR1</strain>
    </source>
</reference>
<organism evidence="2 4">
    <name type="scientific">Rhizophagus clarus</name>
    <dbReference type="NCBI Taxonomy" id="94130"/>
    <lineage>
        <taxon>Eukaryota</taxon>
        <taxon>Fungi</taxon>
        <taxon>Fungi incertae sedis</taxon>
        <taxon>Mucoromycota</taxon>
        <taxon>Glomeromycotina</taxon>
        <taxon>Glomeromycetes</taxon>
        <taxon>Glomerales</taxon>
        <taxon>Glomeraceae</taxon>
        <taxon>Rhizophagus</taxon>
    </lineage>
</organism>
<evidence type="ECO:0000256" key="1">
    <source>
        <dbReference type="SAM" id="MobiDB-lite"/>
    </source>
</evidence>
<dbReference type="EMBL" id="BEXD01004335">
    <property type="protein sequence ID" value="GBC09872.1"/>
    <property type="molecule type" value="Genomic_DNA"/>
</dbReference>
<reference evidence="3" key="2">
    <citation type="submission" date="2019-10" db="EMBL/GenBank/DDBJ databases">
        <title>Conservation and host-specific expression of non-tandemly repeated heterogenous ribosome RNA gene in arbuscular mycorrhizal fungi.</title>
        <authorList>
            <person name="Maeda T."/>
            <person name="Kobayashi Y."/>
            <person name="Nakagawa T."/>
            <person name="Ezawa T."/>
            <person name="Yamaguchi K."/>
            <person name="Bino T."/>
            <person name="Nishimoto Y."/>
            <person name="Shigenobu S."/>
            <person name="Kawaguchi M."/>
        </authorList>
    </citation>
    <scope>NUCLEOTIDE SEQUENCE</scope>
    <source>
        <strain evidence="3">HR1</strain>
    </source>
</reference>
<keyword evidence="4" id="KW-1185">Reference proteome</keyword>
<gene>
    <name evidence="3" type="ORF">RCL2_003040600</name>
    <name evidence="2" type="ORF">RclHR1_09180006</name>
</gene>
<evidence type="ECO:0000313" key="3">
    <source>
        <dbReference type="EMBL" id="GET04106.1"/>
    </source>
</evidence>
<dbReference type="Proteomes" id="UP000247702">
    <property type="component" value="Unassembled WGS sequence"/>
</dbReference>
<name>A0A2Z6SHY0_9GLOM</name>
<evidence type="ECO:0000313" key="2">
    <source>
        <dbReference type="EMBL" id="GBC09872.1"/>
    </source>
</evidence>
<dbReference type="AlphaFoldDB" id="A0A2Z6SHY0"/>
<dbReference type="Proteomes" id="UP000615446">
    <property type="component" value="Unassembled WGS sequence"/>
</dbReference>
<comment type="caution">
    <text evidence="2">The sequence shown here is derived from an EMBL/GenBank/DDBJ whole genome shotgun (WGS) entry which is preliminary data.</text>
</comment>